<dbReference type="Proteomes" id="UP000789366">
    <property type="component" value="Unassembled WGS sequence"/>
</dbReference>
<organism evidence="1 2">
    <name type="scientific">Cetraspora pellucida</name>
    <dbReference type="NCBI Taxonomy" id="1433469"/>
    <lineage>
        <taxon>Eukaryota</taxon>
        <taxon>Fungi</taxon>
        <taxon>Fungi incertae sedis</taxon>
        <taxon>Mucoromycota</taxon>
        <taxon>Glomeromycotina</taxon>
        <taxon>Glomeromycetes</taxon>
        <taxon>Diversisporales</taxon>
        <taxon>Gigasporaceae</taxon>
        <taxon>Cetraspora</taxon>
    </lineage>
</organism>
<accession>A0ACA9NA05</accession>
<keyword evidence="2" id="KW-1185">Reference proteome</keyword>
<name>A0ACA9NA05_9GLOM</name>
<proteinExistence type="predicted"/>
<evidence type="ECO:0000313" key="2">
    <source>
        <dbReference type="Proteomes" id="UP000789366"/>
    </source>
</evidence>
<protein>
    <submittedName>
        <fullName evidence="1">17540_t:CDS:1</fullName>
    </submittedName>
</protein>
<comment type="caution">
    <text evidence="1">The sequence shown here is derived from an EMBL/GenBank/DDBJ whole genome shotgun (WGS) entry which is preliminary data.</text>
</comment>
<reference evidence="1" key="1">
    <citation type="submission" date="2021-06" db="EMBL/GenBank/DDBJ databases">
        <authorList>
            <person name="Kallberg Y."/>
            <person name="Tangrot J."/>
            <person name="Rosling A."/>
        </authorList>
    </citation>
    <scope>NUCLEOTIDE SEQUENCE</scope>
    <source>
        <strain evidence="1">28 12/20/2015</strain>
    </source>
</reference>
<sequence>MYREIQKANELETRPQQKKRRYYSPDCSEDESDSEIAPISLTHIFREIFENSVKSQDKIVETESVTYLGKAVELEPNNLELGPKNLDDAAELGFNLNENVELEPEYLDHIAELGNKDLDATKLDTSSKLTEEVNDKKRKQKQYITCDLAKEVLDAYQTCVLPGEKLIYDGVNVLDVVYSTNEIKKCSLSIGVMNLYNINCTKCLPDGFKKNIAKQMQDPELRFVKFSSGKTIDKLYVNCGEEVSQYLDKFDNVTDVESLGECLDENSFSSSSASNDMIYVKNLLWHFYFLYKNDTLLQQMSEYEFNAHIWTPLLRNAFLTKTDIKLSYGELASNSYTKLKEMLSVAGNSSPKLDGKGFLRSLGTEILAQENGVLNTHGKRTGDLKKLEYCTKIILTVLYLALPTSVKHQITEIEAYSLQSSGFQLTISASKYLFENTIVTVDLQDIEVPRTVEGLSKLIKAIKIILSWKARTKKNTNTFYEVLKKGNERIKGGEIFTPKRIPIR</sequence>
<gene>
    <name evidence="1" type="ORF">SPELUC_LOCUS8688</name>
</gene>
<evidence type="ECO:0000313" key="1">
    <source>
        <dbReference type="EMBL" id="CAG8644471.1"/>
    </source>
</evidence>
<dbReference type="EMBL" id="CAJVPW010013378">
    <property type="protein sequence ID" value="CAG8644471.1"/>
    <property type="molecule type" value="Genomic_DNA"/>
</dbReference>